<name>A0A6C0CXD6_9ZZZZ</name>
<dbReference type="EMBL" id="MN739504">
    <property type="protein sequence ID" value="QHT08971.1"/>
    <property type="molecule type" value="Genomic_DNA"/>
</dbReference>
<organism evidence="1">
    <name type="scientific">viral metagenome</name>
    <dbReference type="NCBI Taxonomy" id="1070528"/>
    <lineage>
        <taxon>unclassified sequences</taxon>
        <taxon>metagenomes</taxon>
        <taxon>organismal metagenomes</taxon>
    </lineage>
</organism>
<reference evidence="1" key="1">
    <citation type="journal article" date="2020" name="Nature">
        <title>Giant virus diversity and host interactions through global metagenomics.</title>
        <authorList>
            <person name="Schulz F."/>
            <person name="Roux S."/>
            <person name="Paez-Espino D."/>
            <person name="Jungbluth S."/>
            <person name="Walsh D.A."/>
            <person name="Denef V.J."/>
            <person name="McMahon K.D."/>
            <person name="Konstantinidis K.T."/>
            <person name="Eloe-Fadrosh E.A."/>
            <person name="Kyrpides N.C."/>
            <person name="Woyke T."/>
        </authorList>
    </citation>
    <scope>NUCLEOTIDE SEQUENCE</scope>
    <source>
        <strain evidence="1">GVMAG-M-3300023109-53</strain>
    </source>
</reference>
<accession>A0A6C0CXD6</accession>
<evidence type="ECO:0000313" key="1">
    <source>
        <dbReference type="EMBL" id="QHT08971.1"/>
    </source>
</evidence>
<proteinExistence type="predicted"/>
<dbReference type="AlphaFoldDB" id="A0A6C0CXD6"/>
<sequence length="212" mass="24962">MTSQLENQNTIEQEILINEKDKETSHPHISPEIQEVLDAIQDVPKEYLSLIKEYNWNSIKEMMEILFICQCCERHQRNKPHVSDLENGHTGSYPWSNREKREDDCQCPCRQESRFFCKIINDPYINEPWYFTPSNSDSDENSEFLEPDVGYSNIYHRDIDLGCMCEDCIKEDKYENRCIECGDDMGPHNPRQLCGKTYCRNITERDDNGSIS</sequence>
<protein>
    <submittedName>
        <fullName evidence="1">Uncharacterized protein</fullName>
    </submittedName>
</protein>